<dbReference type="GO" id="GO:0005886">
    <property type="term" value="C:plasma membrane"/>
    <property type="evidence" value="ECO:0007669"/>
    <property type="project" value="UniProtKB-SubCell"/>
</dbReference>
<dbReference type="HOGENOM" id="CLU_020895_0_0_1"/>
<dbReference type="Proteomes" id="UP000015104">
    <property type="component" value="Unassembled WGS sequence"/>
</dbReference>
<feature type="transmembrane region" description="Helical" evidence="6">
    <location>
        <begin position="235"/>
        <end position="257"/>
    </location>
</feature>
<evidence type="ECO:0000256" key="3">
    <source>
        <dbReference type="ARBA" id="ARBA00022989"/>
    </source>
</evidence>
<evidence type="ECO:0000256" key="6">
    <source>
        <dbReference type="RuleBase" id="RU363126"/>
    </source>
</evidence>
<keyword evidence="6" id="KW-1003">Cell membrane</keyword>
<keyword evidence="6" id="KW-0869">Chloride channel</keyword>
<dbReference type="eggNOG" id="KOG3547">
    <property type="taxonomic scope" value="Eukaryota"/>
</dbReference>
<feature type="region of interest" description="Disordered" evidence="7">
    <location>
        <begin position="465"/>
        <end position="556"/>
    </location>
</feature>
<evidence type="ECO:0000313" key="9">
    <source>
        <dbReference type="Proteomes" id="UP000015104"/>
    </source>
</evidence>
<organism evidence="8 9">
    <name type="scientific">Tetranychus urticae</name>
    <name type="common">Two-spotted spider mite</name>
    <dbReference type="NCBI Taxonomy" id="32264"/>
    <lineage>
        <taxon>Eukaryota</taxon>
        <taxon>Metazoa</taxon>
        <taxon>Ecdysozoa</taxon>
        <taxon>Arthropoda</taxon>
        <taxon>Chelicerata</taxon>
        <taxon>Arachnida</taxon>
        <taxon>Acari</taxon>
        <taxon>Acariformes</taxon>
        <taxon>Trombidiformes</taxon>
        <taxon>Prostigmata</taxon>
        <taxon>Eleutherengona</taxon>
        <taxon>Raphignathae</taxon>
        <taxon>Tetranychoidea</taxon>
        <taxon>Tetranychidae</taxon>
        <taxon>Tetranychus</taxon>
    </lineage>
</organism>
<dbReference type="PANTHER" id="PTHR10736:SF0">
    <property type="entry name" value="BESTROPHIN HOMOLOG"/>
    <property type="match status" value="1"/>
</dbReference>
<feature type="compositionally biased region" description="Basic and acidic residues" evidence="7">
    <location>
        <begin position="500"/>
        <end position="509"/>
    </location>
</feature>
<evidence type="ECO:0000256" key="5">
    <source>
        <dbReference type="ARBA" id="ARBA00034769"/>
    </source>
</evidence>
<dbReference type="EnsemblMetazoa" id="tetur05g00920.1">
    <property type="protein sequence ID" value="tetur05g00920.1"/>
    <property type="gene ID" value="tetur05g00920"/>
</dbReference>
<dbReference type="STRING" id="32264.T1K408"/>
<dbReference type="InterPro" id="IPR000615">
    <property type="entry name" value="Bestrophin"/>
</dbReference>
<sequence length="658" mass="74682">MTVTYTLNVANTRLNGFAKLLLRWRGSIYKLLYREMIIFCILYYSLSFLYRYLLDPDQRRVFEKVALYCEAFSKLIPLSFILGFYVSIVVSRWWNQYCAIPWPDTLLMMITGIVQGDDERGRVIRRTLARYLLILQAVTFQAISISVKRRFPSIDHLVEAGIMTKEEQLAYNEIPGVYGKWWAPAAWFTTLAIRSRREGRIKDDTLLKHLLQELYKFRNGCGDLFAFDWISIPLVYTQAVTIAVYTYFAAVIMARQYLDPSQGYSGHEVDLYIPVFTLLEFFFFMGWLKVAEQLINPFGEDDDDFELNFILDRNLVVSMYIVDQMHNQLPKLVKDTYWDDLRPSLPYTKSSVGLRRQPYLGSAMNLDIHPEDSEFIPPSLETIMEDELISDTHHRFNQHGNSDLASPSIADQLVNFDYNTNACDISLGNGSRPQSSVSQSALNLLHDSFFGSRIINMIIGSSNENITPQLNGNVKNSKDKSGSHSAGVGGGFSSALGHKTSMEDFDRKMGSSASPHTGRHRKPISEFYGKETSSSTSSFYRHNQHPNQNNGYNPNYPDERRSLVIDLEEGANLESKLYSQTHLGSSQLSRAFSGSIDENGLGLSYPPSRAEIQSIGPGSSVGGHTDSYANEDGTASHSHSEFISKQSSRPLFYIPEYY</sequence>
<dbReference type="GO" id="GO:0005254">
    <property type="term" value="F:chloride channel activity"/>
    <property type="evidence" value="ECO:0007669"/>
    <property type="project" value="UniProtKB-KW"/>
</dbReference>
<comment type="similarity">
    <text evidence="5 6">Belongs to the anion channel-forming bestrophin (TC 1.A.46) family. Calcium-sensitive chloride channel subfamily.</text>
</comment>
<feature type="transmembrane region" description="Helical" evidence="6">
    <location>
        <begin position="31"/>
        <end position="54"/>
    </location>
</feature>
<evidence type="ECO:0000313" key="8">
    <source>
        <dbReference type="EnsemblMetazoa" id="tetur05g00920.1"/>
    </source>
</evidence>
<dbReference type="GO" id="GO:0034707">
    <property type="term" value="C:chloride channel complex"/>
    <property type="evidence" value="ECO:0007669"/>
    <property type="project" value="UniProtKB-KW"/>
</dbReference>
<keyword evidence="6" id="KW-0406">Ion transport</keyword>
<evidence type="ECO:0000256" key="4">
    <source>
        <dbReference type="ARBA" id="ARBA00023136"/>
    </source>
</evidence>
<keyword evidence="2 6" id="KW-0812">Transmembrane</keyword>
<evidence type="ECO:0000256" key="2">
    <source>
        <dbReference type="ARBA" id="ARBA00022692"/>
    </source>
</evidence>
<feature type="transmembrane region" description="Helical" evidence="6">
    <location>
        <begin position="75"/>
        <end position="94"/>
    </location>
</feature>
<protein>
    <recommendedName>
        <fullName evidence="6">Bestrophin homolog</fullName>
    </recommendedName>
</protein>
<accession>T1K408</accession>
<dbReference type="PANTHER" id="PTHR10736">
    <property type="entry name" value="BESTROPHIN"/>
    <property type="match status" value="1"/>
</dbReference>
<comment type="subcellular location">
    <subcellularLocation>
        <location evidence="6">Cell membrane</location>
        <topology evidence="6">Multi-pass membrane protein</topology>
    </subcellularLocation>
    <subcellularLocation>
        <location evidence="1">Membrane</location>
    </subcellularLocation>
</comment>
<dbReference type="InterPro" id="IPR021134">
    <property type="entry name" value="Bestrophin-like"/>
</dbReference>
<dbReference type="Pfam" id="PF01062">
    <property type="entry name" value="Bestrophin"/>
    <property type="match status" value="1"/>
</dbReference>
<keyword evidence="6" id="KW-0407">Ion channel</keyword>
<keyword evidence="6" id="KW-0813">Transport</keyword>
<feature type="compositionally biased region" description="Polar residues" evidence="7">
    <location>
        <begin position="531"/>
        <end position="541"/>
    </location>
</feature>
<proteinExistence type="inferred from homology"/>
<keyword evidence="3 6" id="KW-1133">Transmembrane helix</keyword>
<keyword evidence="4 6" id="KW-0472">Membrane</keyword>
<evidence type="ECO:0000256" key="7">
    <source>
        <dbReference type="SAM" id="MobiDB-lite"/>
    </source>
</evidence>
<reference evidence="8" key="2">
    <citation type="submission" date="2015-06" db="UniProtKB">
        <authorList>
            <consortium name="EnsemblMetazoa"/>
        </authorList>
    </citation>
    <scope>IDENTIFICATION</scope>
</reference>
<dbReference type="AlphaFoldDB" id="T1K408"/>
<comment type="function">
    <text evidence="6">Forms chloride channels.</text>
</comment>
<reference evidence="9" key="1">
    <citation type="submission" date="2011-08" db="EMBL/GenBank/DDBJ databases">
        <authorList>
            <person name="Rombauts S."/>
        </authorList>
    </citation>
    <scope>NUCLEOTIDE SEQUENCE</scope>
    <source>
        <strain evidence="9">London</strain>
    </source>
</reference>
<feature type="region of interest" description="Disordered" evidence="7">
    <location>
        <begin position="616"/>
        <end position="645"/>
    </location>
</feature>
<keyword evidence="6" id="KW-0868">Chloride</keyword>
<dbReference type="EMBL" id="CAEY01001563">
    <property type="status" value="NOT_ANNOTATED_CDS"/>
    <property type="molecule type" value="Genomic_DNA"/>
</dbReference>
<feature type="compositionally biased region" description="Polar residues" evidence="7">
    <location>
        <begin position="465"/>
        <end position="475"/>
    </location>
</feature>
<feature type="transmembrane region" description="Helical" evidence="6">
    <location>
        <begin position="269"/>
        <end position="288"/>
    </location>
</feature>
<evidence type="ECO:0000256" key="1">
    <source>
        <dbReference type="ARBA" id="ARBA00004370"/>
    </source>
</evidence>
<feature type="transmembrane region" description="Helical" evidence="6">
    <location>
        <begin position="128"/>
        <end position="147"/>
    </location>
</feature>
<feature type="compositionally biased region" description="Low complexity" evidence="7">
    <location>
        <begin position="545"/>
        <end position="556"/>
    </location>
</feature>
<keyword evidence="9" id="KW-1185">Reference proteome</keyword>
<feature type="compositionally biased region" description="Polar residues" evidence="7">
    <location>
        <begin position="633"/>
        <end position="645"/>
    </location>
</feature>
<name>T1K408_TETUR</name>